<evidence type="ECO:0000313" key="1">
    <source>
        <dbReference type="EMBL" id="XFO64816.1"/>
    </source>
</evidence>
<dbReference type="Proteomes" id="UP000216752">
    <property type="component" value="Chromosome"/>
</dbReference>
<protein>
    <submittedName>
        <fullName evidence="1">Uncharacterized protein</fullName>
    </submittedName>
</protein>
<reference evidence="1" key="1">
    <citation type="submission" date="2024-05" db="EMBL/GenBank/DDBJ databases">
        <title>Isolation and characterization of Sporomusa carbonis sp. nov., a carboxydotrophic hydrogenogen in the genus of Sporomusa isolated from a charcoal burning pile.</title>
        <authorList>
            <person name="Boeer T."/>
            <person name="Rosenbaum F."/>
            <person name="Eysell L."/>
            <person name="Mueller V."/>
            <person name="Daniel R."/>
            <person name="Poehlein A."/>
        </authorList>
    </citation>
    <scope>NUCLEOTIDE SEQUENCE [LARGE SCALE GENOMIC DNA]</scope>
    <source>
        <strain evidence="1">DSM 10669</strain>
    </source>
</reference>
<organism evidence="1 2">
    <name type="scientific">Sporomusa silvacetica DSM 10669</name>
    <dbReference type="NCBI Taxonomy" id="1123289"/>
    <lineage>
        <taxon>Bacteria</taxon>
        <taxon>Bacillati</taxon>
        <taxon>Bacillota</taxon>
        <taxon>Negativicutes</taxon>
        <taxon>Selenomonadales</taxon>
        <taxon>Sporomusaceae</taxon>
        <taxon>Sporomusa</taxon>
    </lineage>
</organism>
<proteinExistence type="predicted"/>
<gene>
    <name evidence="1" type="ORF">SPSIL_009250</name>
</gene>
<dbReference type="RefSeq" id="WP_094607713.1">
    <property type="nucleotide sequence ID" value="NZ_CP155573.1"/>
</dbReference>
<name>A0ABZ3IGM0_9FIRM</name>
<dbReference type="EMBL" id="CP155573">
    <property type="protein sequence ID" value="XFO64816.1"/>
    <property type="molecule type" value="Genomic_DNA"/>
</dbReference>
<accession>A0ABZ3IGM0</accession>
<evidence type="ECO:0000313" key="2">
    <source>
        <dbReference type="Proteomes" id="UP000216752"/>
    </source>
</evidence>
<sequence>MKNLFLYEKTIIEKSLLPNVDGVYDFKLCPLVGIDANIMSKNERTHIVKSARLRECFILQEWLINLIKFAKYLDITLMHVELSTPIEEEVEQNISKGIKTEDYSKFLSYLTRVMDFFECDIKMLTFNYRSKMISVTSNGVLSIYDDIIEDIQDSEILCVIAGYNNNLDYEEKPVWEF</sequence>
<keyword evidence="2" id="KW-1185">Reference proteome</keyword>